<comment type="caution">
    <text evidence="2">The sequence shown here is derived from an EMBL/GenBank/DDBJ whole genome shotgun (WGS) entry which is preliminary data.</text>
</comment>
<proteinExistence type="predicted"/>
<evidence type="ECO:0000313" key="3">
    <source>
        <dbReference type="Proteomes" id="UP000197097"/>
    </source>
</evidence>
<reference evidence="2 3" key="1">
    <citation type="journal article" date="2002" name="Int. J. Syst. Evol. Microbiol.">
        <title>Sphingopyxis witflariensis sp. nov., isolated from activated sludge.</title>
        <authorList>
            <person name="Kampfer P."/>
            <person name="Witzenberger R."/>
            <person name="Denner E.B."/>
            <person name="Busse H.J."/>
            <person name="Neef A."/>
        </authorList>
    </citation>
    <scope>NUCLEOTIDE SEQUENCE [LARGE SCALE GENOMIC DNA]</scope>
    <source>
        <strain evidence="2 3">DSM 14551</strain>
    </source>
</reference>
<dbReference type="Proteomes" id="UP000197097">
    <property type="component" value="Unassembled WGS sequence"/>
</dbReference>
<dbReference type="EMBL" id="NISJ01000011">
    <property type="protein sequence ID" value="OWQ92857.1"/>
    <property type="molecule type" value="Genomic_DNA"/>
</dbReference>
<dbReference type="PANTHER" id="PTHR37539">
    <property type="entry name" value="SECRETED PROTEIN-RELATED"/>
    <property type="match status" value="1"/>
</dbReference>
<sequence length="447" mass="49026">MTRAALDNLWARVESQRERVPAMYGKVDFRAIPERFTATPGDATALSGKYDRDRDALLADADRVEFIRAYTMIGDVTADAYAALMREHGFRALVDMLTNACDHGVENVPGAPPELVAFIKDMERIPDWLDMKLVEEGARVDRNAAANLGPFIIRGAFIATFMNKYAALPMAVTGTLSSQTAGRRVKDTATFFTTSVLPGALERFGPGFKSAAMVRLMHSMVRANVLRRPKDWDMGVYGIPIPQVDQMPAGLISVFLLSYKMIEEGRTQFTPRERAMVELARYRCFLLGLPEELLADTPQGIVNLMNARSGTLRSGYDDSTCGELLRATMAADLRPDDSRGARVHEIFELAFAKLFFVKSFMGGDKAKAASIGVKLTSGDVALAAVAGLFIYARMRLYALAAYIPGVRGIADRRLVAKLKAQLVSYGHAEFTTDAAQYRPSAAPVPAE</sequence>
<feature type="domain" description="ER-bound oxygenase mpaB/mpaB'/Rubber oxygenase catalytic" evidence="1">
    <location>
        <begin position="154"/>
        <end position="308"/>
    </location>
</feature>
<keyword evidence="3" id="KW-1185">Reference proteome</keyword>
<protein>
    <recommendedName>
        <fullName evidence="1">ER-bound oxygenase mpaB/mpaB'/Rubber oxygenase catalytic domain-containing protein</fullName>
    </recommendedName>
</protein>
<organism evidence="2 3">
    <name type="scientific">Sphingopyxis witflariensis</name>
    <dbReference type="NCBI Taxonomy" id="173675"/>
    <lineage>
        <taxon>Bacteria</taxon>
        <taxon>Pseudomonadati</taxon>
        <taxon>Pseudomonadota</taxon>
        <taxon>Alphaproteobacteria</taxon>
        <taxon>Sphingomonadales</taxon>
        <taxon>Sphingomonadaceae</taxon>
        <taxon>Sphingopyxis</taxon>
    </lineage>
</organism>
<evidence type="ECO:0000313" key="2">
    <source>
        <dbReference type="EMBL" id="OWQ92857.1"/>
    </source>
</evidence>
<dbReference type="OrthoDB" id="7614910at2"/>
<dbReference type="Pfam" id="PF09995">
    <property type="entry name" value="MPAB_Lcp_cat"/>
    <property type="match status" value="1"/>
</dbReference>
<accession>A0A246JJS9</accession>
<dbReference type="InterPro" id="IPR037473">
    <property type="entry name" value="Lcp-like"/>
</dbReference>
<dbReference type="AlphaFoldDB" id="A0A246JJS9"/>
<dbReference type="PANTHER" id="PTHR37539:SF1">
    <property type="entry name" value="ER-BOUND OXYGENASE MPAB_MPAB'_RUBBER OXYGENASE CATALYTIC DOMAIN-CONTAINING PROTEIN"/>
    <property type="match status" value="1"/>
</dbReference>
<name>A0A246JJS9_9SPHN</name>
<dbReference type="InterPro" id="IPR018713">
    <property type="entry name" value="MPAB/Lcp_cat_dom"/>
</dbReference>
<gene>
    <name evidence="2" type="ORF">CDQ91_17035</name>
</gene>
<evidence type="ECO:0000259" key="1">
    <source>
        <dbReference type="Pfam" id="PF09995"/>
    </source>
</evidence>